<evidence type="ECO:0000313" key="8">
    <source>
        <dbReference type="Proteomes" id="UP000319383"/>
    </source>
</evidence>
<name>A0A517ZWG6_9PLAN</name>
<dbReference type="EMBL" id="CP036276">
    <property type="protein sequence ID" value="QDU46786.1"/>
    <property type="molecule type" value="Genomic_DNA"/>
</dbReference>
<dbReference type="EC" id="3.1.6.1" evidence="7"/>
<dbReference type="GO" id="GO:0046872">
    <property type="term" value="F:metal ion binding"/>
    <property type="evidence" value="ECO:0007669"/>
    <property type="project" value="UniProtKB-KW"/>
</dbReference>
<evidence type="ECO:0000313" key="7">
    <source>
        <dbReference type="EMBL" id="QDU46786.1"/>
    </source>
</evidence>
<dbReference type="InterPro" id="IPR024607">
    <property type="entry name" value="Sulfatase_CS"/>
</dbReference>
<dbReference type="InterPro" id="IPR017850">
    <property type="entry name" value="Alkaline_phosphatase_core_sf"/>
</dbReference>
<feature type="signal peptide" evidence="5">
    <location>
        <begin position="1"/>
        <end position="21"/>
    </location>
</feature>
<proteinExistence type="inferred from homology"/>
<comment type="similarity">
    <text evidence="1">Belongs to the sulfatase family.</text>
</comment>
<dbReference type="AlphaFoldDB" id="A0A517ZWG6"/>
<reference evidence="7 8" key="1">
    <citation type="submission" date="2019-02" db="EMBL/GenBank/DDBJ databases">
        <title>Deep-cultivation of Planctomycetes and their phenomic and genomic characterization uncovers novel biology.</title>
        <authorList>
            <person name="Wiegand S."/>
            <person name="Jogler M."/>
            <person name="Boedeker C."/>
            <person name="Pinto D."/>
            <person name="Vollmers J."/>
            <person name="Rivas-Marin E."/>
            <person name="Kohn T."/>
            <person name="Peeters S.H."/>
            <person name="Heuer A."/>
            <person name="Rast P."/>
            <person name="Oberbeckmann S."/>
            <person name="Bunk B."/>
            <person name="Jeske O."/>
            <person name="Meyerdierks A."/>
            <person name="Storesund J.E."/>
            <person name="Kallscheuer N."/>
            <person name="Luecker S."/>
            <person name="Lage O.M."/>
            <person name="Pohl T."/>
            <person name="Merkel B.J."/>
            <person name="Hornburger P."/>
            <person name="Mueller R.-W."/>
            <person name="Bruemmer F."/>
            <person name="Labrenz M."/>
            <person name="Spormann A.M."/>
            <person name="Op den Camp H."/>
            <person name="Overmann J."/>
            <person name="Amann R."/>
            <person name="Jetten M.S.M."/>
            <person name="Mascher T."/>
            <person name="Medema M.H."/>
            <person name="Devos D.P."/>
            <person name="Kaster A.-K."/>
            <person name="Ovreas L."/>
            <person name="Rohde M."/>
            <person name="Galperin M.Y."/>
            <person name="Jogler C."/>
        </authorList>
    </citation>
    <scope>NUCLEOTIDE SEQUENCE [LARGE SCALE GENOMIC DNA]</scope>
    <source>
        <strain evidence="7 8">Mal52</strain>
    </source>
</reference>
<feature type="domain" description="Sulfatase N-terminal" evidence="6">
    <location>
        <begin position="25"/>
        <end position="311"/>
    </location>
</feature>
<keyword evidence="2" id="KW-0479">Metal-binding</keyword>
<keyword evidence="4" id="KW-0106">Calcium</keyword>
<dbReference type="CDD" id="cd16027">
    <property type="entry name" value="SGSH"/>
    <property type="match status" value="1"/>
</dbReference>
<gene>
    <name evidence="7" type="primary">atsA_30</name>
    <name evidence="7" type="ORF">Mal52_53080</name>
</gene>
<dbReference type="InterPro" id="IPR000917">
    <property type="entry name" value="Sulfatase_N"/>
</dbReference>
<evidence type="ECO:0000256" key="2">
    <source>
        <dbReference type="ARBA" id="ARBA00022723"/>
    </source>
</evidence>
<dbReference type="PANTHER" id="PTHR42693:SF53">
    <property type="entry name" value="ENDO-4-O-SULFATASE"/>
    <property type="match status" value="1"/>
</dbReference>
<dbReference type="PANTHER" id="PTHR42693">
    <property type="entry name" value="ARYLSULFATASE FAMILY MEMBER"/>
    <property type="match status" value="1"/>
</dbReference>
<dbReference type="InterPro" id="IPR050738">
    <property type="entry name" value="Sulfatase"/>
</dbReference>
<dbReference type="SUPFAM" id="SSF53649">
    <property type="entry name" value="Alkaline phosphatase-like"/>
    <property type="match status" value="1"/>
</dbReference>
<dbReference type="Proteomes" id="UP000319383">
    <property type="component" value="Chromosome"/>
</dbReference>
<dbReference type="Gene3D" id="3.40.720.10">
    <property type="entry name" value="Alkaline Phosphatase, subunit A"/>
    <property type="match status" value="1"/>
</dbReference>
<dbReference type="GO" id="GO:0004065">
    <property type="term" value="F:arylsulfatase activity"/>
    <property type="evidence" value="ECO:0007669"/>
    <property type="project" value="UniProtKB-EC"/>
</dbReference>
<evidence type="ECO:0000256" key="5">
    <source>
        <dbReference type="SAM" id="SignalP"/>
    </source>
</evidence>
<protein>
    <submittedName>
        <fullName evidence="7">Arylsulfatase</fullName>
        <ecNumber evidence="7">3.1.6.1</ecNumber>
    </submittedName>
</protein>
<keyword evidence="5" id="KW-0732">Signal</keyword>
<dbReference type="PROSITE" id="PS51257">
    <property type="entry name" value="PROKAR_LIPOPROTEIN"/>
    <property type="match status" value="1"/>
</dbReference>
<evidence type="ECO:0000256" key="4">
    <source>
        <dbReference type="ARBA" id="ARBA00022837"/>
    </source>
</evidence>
<sequence precursor="true">MLRLIAAVAITIVLSCSTAVAAPLRNVVMMVVDDQGLDAGCYGNDKIATPHLDALAAEGTLFTRAFCTTASCSASRSVILSGLHNHANGQYGHQHSYHNFHTLKFVKSLPVLLAKAGYRTCSIGKYHVQPEATYHFETYANKGLNGGARSTVQMAENAEKFIREKDDQPFFLYFCTADPHRARVGFANNRQYPGVKENKVSPDDVIVPHYLPDSPESRAELAEYYQAVNRADQGLGRLMQALENTGHADDTLVIYLSDNGIPFPGAKTNLYDPGMNLPLVVRSPDQKRHGVRTEAMVSWVDLVPTILEFTGAAGPDYPLHGRSFLPVLEEEQPEGWDQVFGSHTFHEITMYYPMRVIRTEKFKYVLNLAHQLPFPFASDLHDSLTWQGVLKRQDSYYGSRSVDAYLHRPRHELYNIAEDPKEIENLADNPAYADELRELQAKLRTFQEQTKDPWVVKYNYE</sequence>
<evidence type="ECO:0000256" key="1">
    <source>
        <dbReference type="ARBA" id="ARBA00008779"/>
    </source>
</evidence>
<organism evidence="7 8">
    <name type="scientific">Symmachiella dynata</name>
    <dbReference type="NCBI Taxonomy" id="2527995"/>
    <lineage>
        <taxon>Bacteria</taxon>
        <taxon>Pseudomonadati</taxon>
        <taxon>Planctomycetota</taxon>
        <taxon>Planctomycetia</taxon>
        <taxon>Planctomycetales</taxon>
        <taxon>Planctomycetaceae</taxon>
        <taxon>Symmachiella</taxon>
    </lineage>
</organism>
<dbReference type="Pfam" id="PF00884">
    <property type="entry name" value="Sulfatase"/>
    <property type="match status" value="1"/>
</dbReference>
<keyword evidence="3 7" id="KW-0378">Hydrolase</keyword>
<dbReference type="PROSITE" id="PS00149">
    <property type="entry name" value="SULFATASE_2"/>
    <property type="match status" value="1"/>
</dbReference>
<evidence type="ECO:0000256" key="3">
    <source>
        <dbReference type="ARBA" id="ARBA00022801"/>
    </source>
</evidence>
<keyword evidence="8" id="KW-1185">Reference proteome</keyword>
<evidence type="ECO:0000259" key="6">
    <source>
        <dbReference type="Pfam" id="PF00884"/>
    </source>
</evidence>
<dbReference type="KEGG" id="sdyn:Mal52_53080"/>
<accession>A0A517ZWG6</accession>
<dbReference type="RefSeq" id="WP_145379296.1">
    <property type="nucleotide sequence ID" value="NZ_CP036276.1"/>
</dbReference>
<feature type="chain" id="PRO_5021846188" evidence="5">
    <location>
        <begin position="22"/>
        <end position="461"/>
    </location>
</feature>